<protein>
    <submittedName>
        <fullName evidence="1">Uncharacterized protein</fullName>
    </submittedName>
</protein>
<comment type="caution">
    <text evidence="1">The sequence shown here is derived from an EMBL/GenBank/DDBJ whole genome shotgun (WGS) entry which is preliminary data.</text>
</comment>
<gene>
    <name evidence="1" type="ORF">ILEXP_LOCUS40448</name>
</gene>
<dbReference type="EMBL" id="CAUOFW020005613">
    <property type="protein sequence ID" value="CAK9170927.1"/>
    <property type="molecule type" value="Genomic_DNA"/>
</dbReference>
<keyword evidence="2" id="KW-1185">Reference proteome</keyword>
<evidence type="ECO:0000313" key="2">
    <source>
        <dbReference type="Proteomes" id="UP001642360"/>
    </source>
</evidence>
<accession>A0ABC8TNA5</accession>
<feature type="non-terminal residue" evidence="1">
    <location>
        <position position="1"/>
    </location>
</feature>
<sequence length="125" mass="14722">IWSQPIQGTLQYRFCHKLKLLKTMFKGITKNIGEVTIRAKEAKEAKEALERCQRMLDDNPSDPAMNQEEQRLLANYIQAAKIEEGFYKQKSRVQWLSEEDKNTSFFHKTMANKRNKKKDFGSYES</sequence>
<dbReference type="Proteomes" id="UP001642360">
    <property type="component" value="Unassembled WGS sequence"/>
</dbReference>
<organism evidence="1 2">
    <name type="scientific">Ilex paraguariensis</name>
    <name type="common">yerba mate</name>
    <dbReference type="NCBI Taxonomy" id="185542"/>
    <lineage>
        <taxon>Eukaryota</taxon>
        <taxon>Viridiplantae</taxon>
        <taxon>Streptophyta</taxon>
        <taxon>Embryophyta</taxon>
        <taxon>Tracheophyta</taxon>
        <taxon>Spermatophyta</taxon>
        <taxon>Magnoliopsida</taxon>
        <taxon>eudicotyledons</taxon>
        <taxon>Gunneridae</taxon>
        <taxon>Pentapetalae</taxon>
        <taxon>asterids</taxon>
        <taxon>campanulids</taxon>
        <taxon>Aquifoliales</taxon>
        <taxon>Aquifoliaceae</taxon>
        <taxon>Ilex</taxon>
    </lineage>
</organism>
<evidence type="ECO:0000313" key="1">
    <source>
        <dbReference type="EMBL" id="CAK9170927.1"/>
    </source>
</evidence>
<proteinExistence type="predicted"/>
<name>A0ABC8TNA5_9AQUA</name>
<dbReference type="AlphaFoldDB" id="A0ABC8TNA5"/>
<reference evidence="1 2" key="1">
    <citation type="submission" date="2024-02" db="EMBL/GenBank/DDBJ databases">
        <authorList>
            <person name="Vignale AGUSTIN F."/>
            <person name="Sosa J E."/>
            <person name="Modenutti C."/>
        </authorList>
    </citation>
    <scope>NUCLEOTIDE SEQUENCE [LARGE SCALE GENOMIC DNA]</scope>
</reference>